<dbReference type="EMBL" id="CAKOAT010222266">
    <property type="protein sequence ID" value="CAH8356873.1"/>
    <property type="molecule type" value="Genomic_DNA"/>
</dbReference>
<evidence type="ECO:0000313" key="2">
    <source>
        <dbReference type="Proteomes" id="UP001642260"/>
    </source>
</evidence>
<dbReference type="Proteomes" id="UP001642260">
    <property type="component" value="Unassembled WGS sequence"/>
</dbReference>
<name>A0ABC8KIX3_ERUVS</name>
<protein>
    <submittedName>
        <fullName evidence="1">Uncharacterized protein</fullName>
    </submittedName>
</protein>
<proteinExistence type="predicted"/>
<gene>
    <name evidence="1" type="ORF">ERUC_LOCUS22628</name>
</gene>
<comment type="caution">
    <text evidence="1">The sequence shown here is derived from an EMBL/GenBank/DDBJ whole genome shotgun (WGS) entry which is preliminary data.</text>
</comment>
<dbReference type="AlphaFoldDB" id="A0ABC8KIX3"/>
<organism evidence="1 2">
    <name type="scientific">Eruca vesicaria subsp. sativa</name>
    <name type="common">Garden rocket</name>
    <name type="synonym">Eruca sativa</name>
    <dbReference type="NCBI Taxonomy" id="29727"/>
    <lineage>
        <taxon>Eukaryota</taxon>
        <taxon>Viridiplantae</taxon>
        <taxon>Streptophyta</taxon>
        <taxon>Embryophyta</taxon>
        <taxon>Tracheophyta</taxon>
        <taxon>Spermatophyta</taxon>
        <taxon>Magnoliopsida</taxon>
        <taxon>eudicotyledons</taxon>
        <taxon>Gunneridae</taxon>
        <taxon>Pentapetalae</taxon>
        <taxon>rosids</taxon>
        <taxon>malvids</taxon>
        <taxon>Brassicales</taxon>
        <taxon>Brassicaceae</taxon>
        <taxon>Brassiceae</taxon>
        <taxon>Eruca</taxon>
    </lineage>
</organism>
<evidence type="ECO:0000313" key="1">
    <source>
        <dbReference type="EMBL" id="CAH8356873.1"/>
    </source>
</evidence>
<keyword evidence="2" id="KW-1185">Reference proteome</keyword>
<sequence length="90" mass="10339">MTHPYEKYMHMKQLKKHYDMLRFIADAQYGIPPNANVGEKSCRMLLQIQSIHQISIPYLGEGTSPESPTRTMRCSFVSHGFLVLRNKLGA</sequence>
<reference evidence="1 2" key="1">
    <citation type="submission" date="2022-03" db="EMBL/GenBank/DDBJ databases">
        <authorList>
            <person name="Macdonald S."/>
            <person name="Ahmed S."/>
            <person name="Newling K."/>
        </authorList>
    </citation>
    <scope>NUCLEOTIDE SEQUENCE [LARGE SCALE GENOMIC DNA]</scope>
</reference>
<accession>A0ABC8KIX3</accession>